<protein>
    <submittedName>
        <fullName evidence="2">Transmembrane protein Tmp5</fullName>
    </submittedName>
</protein>
<accession>A0A3F3GS84</accession>
<dbReference type="STRING" id="220714.SAMN05660469_0419"/>
<feature type="transmembrane region" description="Helical" evidence="1">
    <location>
        <begin position="136"/>
        <end position="156"/>
    </location>
</feature>
<keyword evidence="3" id="KW-1185">Reference proteome</keyword>
<dbReference type="OrthoDB" id="9815466at2"/>
<name>A0A3F3GS84_9LACO</name>
<evidence type="ECO:0000256" key="1">
    <source>
        <dbReference type="SAM" id="Phobius"/>
    </source>
</evidence>
<feature type="transmembrane region" description="Helical" evidence="1">
    <location>
        <begin position="300"/>
        <end position="322"/>
    </location>
</feature>
<dbReference type="Proteomes" id="UP000061227">
    <property type="component" value="Unassembled WGS sequence"/>
</dbReference>
<gene>
    <name evidence="2" type="ORF">FPFC_013480</name>
</gene>
<dbReference type="PANTHER" id="PTHR38454:SF1">
    <property type="entry name" value="INTEGRAL MEMBRANE PROTEIN"/>
    <property type="match status" value="1"/>
</dbReference>
<keyword evidence="1" id="KW-1133">Transmembrane helix</keyword>
<feature type="transmembrane region" description="Helical" evidence="1">
    <location>
        <begin position="162"/>
        <end position="191"/>
    </location>
</feature>
<proteinExistence type="predicted"/>
<feature type="transmembrane region" description="Helical" evidence="1">
    <location>
        <begin position="203"/>
        <end position="225"/>
    </location>
</feature>
<reference evidence="2 3" key="1">
    <citation type="journal article" date="2015" name="BMC Genomics">
        <title>Comparative genomics of Fructobacillus spp. and Leuconostoc spp. reveals niche-specific evolution of Fructobacillus spp.</title>
        <authorList>
            <person name="Endo A."/>
            <person name="Tanizawa Y."/>
            <person name="Tanaka N."/>
            <person name="Maeno S."/>
            <person name="Kumar H."/>
            <person name="Shiwa Y."/>
            <person name="Okada S."/>
            <person name="Yoshikawa H."/>
            <person name="Dicks L."/>
            <person name="Nakagawa J."/>
            <person name="Arita M."/>
        </authorList>
    </citation>
    <scope>NUCLEOTIDE SEQUENCE [LARGE SCALE GENOMIC DNA]</scope>
    <source>
        <strain evidence="2 3">DSM 15468</strain>
    </source>
</reference>
<dbReference type="EMBL" id="DF968063">
    <property type="protein sequence ID" value="GAP02465.1"/>
    <property type="molecule type" value="Genomic_DNA"/>
</dbReference>
<feature type="transmembrane region" description="Helical" evidence="1">
    <location>
        <begin position="358"/>
        <end position="376"/>
    </location>
</feature>
<evidence type="ECO:0000313" key="2">
    <source>
        <dbReference type="EMBL" id="GAP02465.1"/>
    </source>
</evidence>
<evidence type="ECO:0000313" key="3">
    <source>
        <dbReference type="Proteomes" id="UP000061227"/>
    </source>
</evidence>
<keyword evidence="1 2" id="KW-0812">Transmembrane</keyword>
<keyword evidence="1" id="KW-0472">Membrane</keyword>
<feature type="transmembrane region" description="Helical" evidence="1">
    <location>
        <begin position="328"/>
        <end position="346"/>
    </location>
</feature>
<dbReference type="AlphaFoldDB" id="A0A3F3GS84"/>
<feature type="transmembrane region" description="Helical" evidence="1">
    <location>
        <begin position="388"/>
        <end position="407"/>
    </location>
</feature>
<dbReference type="Pfam" id="PF09586">
    <property type="entry name" value="YfhO"/>
    <property type="match status" value="1"/>
</dbReference>
<feature type="transmembrane region" description="Helical" evidence="1">
    <location>
        <begin position="270"/>
        <end position="288"/>
    </location>
</feature>
<feature type="transmembrane region" description="Helical" evidence="1">
    <location>
        <begin position="84"/>
        <end position="104"/>
    </location>
</feature>
<feature type="transmembrane region" description="Helical" evidence="1">
    <location>
        <begin position="818"/>
        <end position="839"/>
    </location>
</feature>
<dbReference type="InterPro" id="IPR018580">
    <property type="entry name" value="Uncharacterised_YfhO"/>
</dbReference>
<sequence>MTAYFAGRHMAPFGSSTILTVDLGQQYLDYFVQFKHTLLSDPSSFIYSFSSGLGGDMVSEWSYYLMSPFNLIFLLASPKTIPVWILLVTVLKIGFAGFSMAWLIQKMGWLSNYWIPLFAINYPLSAWFIANDLNLLWLDTAAILPLLIWSLERLLAGKGWTLFATFLTATIITNYYIAWMIALFLCLYLPWRLLDTTIVVRRLQAIAQAAKAAAISVLLTMWLWLPTYVQLRLGKTTHNSSWSLHFDNNPIFLLLKLVPGSFDFDQMQTGQANFLVAPIIILSLWAYFAKRQTKIFEKIFALVIIAILFLATCFAPLTLLFHGGQYPVWYPARFSFIISFFFILLAAKGFTPDWQPGLIARTVFLLAVLALTVWASSQLLKVTYLDKLALLVFLFFYLATVLVLITFQMGPAKLILLTLTTAGFLTINVAKTLNHLSYLTNASYQAGSSRLLAASSAAKQNDRSWYRISQGMSRTYNDGFLAGFKAGSHFSSLLPAQSSSLFQNLGQVSGDSRIAYLDGTTVSDSLLAFKYYLQPTNALSGQSSYLRQSNRPDYDQAKIVASGNGWNLRQNSTALAPVYAASDKALQSPYSVRYPLGNQKYLLGSLVGNPSQDLLYQAPLQVGALDNLTISNRITGGTIQKVNKKQNGTVAFTFTPTTNDSYYLNIGGALDLNQVDIRLNGEKLTQSTAFQHTIDLNLLRNQANKEQILTVTLKNGANSRYLDDFTLYYFDEKAVNQDLAKLQQHPLKITQSNSRRISGTITTTADQSLIMTSIPAAPGWQAKLDGKVVTTKTVMKGFLAVQTKPGMHHLTLTYTPPFFLLGVIVSAFTATFALLRHFFNKNRTGVLRQR</sequence>
<feature type="transmembrane region" description="Helical" evidence="1">
    <location>
        <begin position="110"/>
        <end position="129"/>
    </location>
</feature>
<organism evidence="2 3">
    <name type="scientific">Fructobacillus pseudoficulneus</name>
    <dbReference type="NCBI Taxonomy" id="220714"/>
    <lineage>
        <taxon>Bacteria</taxon>
        <taxon>Bacillati</taxon>
        <taxon>Bacillota</taxon>
        <taxon>Bacilli</taxon>
        <taxon>Lactobacillales</taxon>
        <taxon>Lactobacillaceae</taxon>
        <taxon>Fructobacillus</taxon>
    </lineage>
</organism>
<dbReference type="PANTHER" id="PTHR38454">
    <property type="entry name" value="INTEGRAL MEMBRANE PROTEIN-RELATED"/>
    <property type="match status" value="1"/>
</dbReference>